<comment type="pathway">
    <text evidence="4">Lipid metabolism; fatty acid biosynthesis.</text>
</comment>
<proteinExistence type="predicted"/>
<dbReference type="UniPathway" id="UPA00094"/>
<dbReference type="PROSITE" id="PS50968">
    <property type="entry name" value="BIOTINYL_LIPOYL"/>
    <property type="match status" value="1"/>
</dbReference>
<dbReference type="OrthoDB" id="9811735at2"/>
<organism evidence="7 8">
    <name type="scientific">Shimia gijangensis</name>
    <dbReference type="NCBI Taxonomy" id="1470563"/>
    <lineage>
        <taxon>Bacteria</taxon>
        <taxon>Pseudomonadati</taxon>
        <taxon>Pseudomonadota</taxon>
        <taxon>Alphaproteobacteria</taxon>
        <taxon>Rhodobacterales</taxon>
        <taxon>Roseobacteraceae</taxon>
    </lineage>
</organism>
<dbReference type="STRING" id="1470563.SAMN05444000_13617"/>
<reference evidence="8" key="1">
    <citation type="submission" date="2016-11" db="EMBL/GenBank/DDBJ databases">
        <authorList>
            <person name="Varghese N."/>
            <person name="Submissions S."/>
        </authorList>
    </citation>
    <scope>NUCLEOTIDE SEQUENCE [LARGE SCALE GENOMIC DNA]</scope>
    <source>
        <strain evidence="8">DSM 100564</strain>
    </source>
</reference>
<dbReference type="GO" id="GO:0006633">
    <property type="term" value="P:fatty acid biosynthetic process"/>
    <property type="evidence" value="ECO:0007669"/>
    <property type="project" value="UniProtKB-UniPathway"/>
</dbReference>
<evidence type="ECO:0000256" key="2">
    <source>
        <dbReference type="ARBA" id="ARBA00017562"/>
    </source>
</evidence>
<evidence type="ECO:0000259" key="6">
    <source>
        <dbReference type="PROSITE" id="PS50968"/>
    </source>
</evidence>
<evidence type="ECO:0000256" key="3">
    <source>
        <dbReference type="ARBA" id="ARBA00023267"/>
    </source>
</evidence>
<dbReference type="Proteomes" id="UP000183982">
    <property type="component" value="Unassembled WGS sequence"/>
</dbReference>
<dbReference type="PANTHER" id="PTHR45266:SF3">
    <property type="entry name" value="OXALOACETATE DECARBOXYLASE ALPHA CHAIN"/>
    <property type="match status" value="1"/>
</dbReference>
<dbReference type="InterPro" id="IPR001249">
    <property type="entry name" value="AcCoA_biotinCC"/>
</dbReference>
<keyword evidence="3 4" id="KW-0092">Biotin</keyword>
<dbReference type="InterPro" id="IPR000089">
    <property type="entry name" value="Biotin_lipoyl"/>
</dbReference>
<keyword evidence="4" id="KW-0275">Fatty acid biosynthesis</keyword>
<dbReference type="CDD" id="cd06850">
    <property type="entry name" value="biotinyl_domain"/>
    <property type="match status" value="1"/>
</dbReference>
<dbReference type="AlphaFoldDB" id="A0A1M6T8R5"/>
<evidence type="ECO:0000256" key="4">
    <source>
        <dbReference type="RuleBase" id="RU364072"/>
    </source>
</evidence>
<comment type="function">
    <text evidence="1 4">This protein is a component of the acetyl coenzyme A carboxylase complex; first, biotin carboxylase catalyzes the carboxylation of the carrier protein and then the transcarboxylase transfers the carboxyl group to form malonyl-CoA.</text>
</comment>
<dbReference type="Gene3D" id="2.40.50.100">
    <property type="match status" value="1"/>
</dbReference>
<keyword evidence="4" id="KW-0444">Lipid biosynthesis</keyword>
<feature type="region of interest" description="Disordered" evidence="5">
    <location>
        <begin position="44"/>
        <end position="75"/>
    </location>
</feature>
<dbReference type="NCBIfam" id="TIGR00531">
    <property type="entry name" value="BCCP"/>
    <property type="match status" value="1"/>
</dbReference>
<keyword evidence="4" id="KW-0443">Lipid metabolism</keyword>
<evidence type="ECO:0000313" key="7">
    <source>
        <dbReference type="EMBL" id="SHK53128.1"/>
    </source>
</evidence>
<keyword evidence="8" id="KW-1185">Reference proteome</keyword>
<dbReference type="InterPro" id="IPR050709">
    <property type="entry name" value="Biotin_Carboxyl_Carrier/Decarb"/>
</dbReference>
<dbReference type="SUPFAM" id="SSF51230">
    <property type="entry name" value="Single hybrid motif"/>
    <property type="match status" value="1"/>
</dbReference>
<evidence type="ECO:0000313" key="8">
    <source>
        <dbReference type="Proteomes" id="UP000183982"/>
    </source>
</evidence>
<keyword evidence="4" id="KW-0276">Fatty acid metabolism</keyword>
<dbReference type="RefSeq" id="WP_073256902.1">
    <property type="nucleotide sequence ID" value="NZ_FQZQ01000036.1"/>
</dbReference>
<feature type="compositionally biased region" description="Polar residues" evidence="5">
    <location>
        <begin position="51"/>
        <end position="72"/>
    </location>
</feature>
<dbReference type="PANTHER" id="PTHR45266">
    <property type="entry name" value="OXALOACETATE DECARBOXYLASE ALPHA CHAIN"/>
    <property type="match status" value="1"/>
</dbReference>
<gene>
    <name evidence="7" type="ORF">SAMN05444000_13617</name>
</gene>
<evidence type="ECO:0000256" key="5">
    <source>
        <dbReference type="SAM" id="MobiDB-lite"/>
    </source>
</evidence>
<accession>A0A1M6T8R5</accession>
<dbReference type="GO" id="GO:0003989">
    <property type="term" value="F:acetyl-CoA carboxylase activity"/>
    <property type="evidence" value="ECO:0007669"/>
    <property type="project" value="InterPro"/>
</dbReference>
<feature type="domain" description="Lipoyl-binding" evidence="6">
    <location>
        <begin position="76"/>
        <end position="152"/>
    </location>
</feature>
<name>A0A1M6T8R5_9RHOB</name>
<protein>
    <recommendedName>
        <fullName evidence="2 4">Biotin carboxyl carrier protein of acetyl-CoA carboxylase</fullName>
    </recommendedName>
</protein>
<dbReference type="PRINTS" id="PR01071">
    <property type="entry name" value="ACOABIOTINCC"/>
</dbReference>
<sequence length="154" mass="16350">MTLSFSEVADILKIVDSSNCDEVILEQSGVKLVIRRGAQGETASALKGSPVGQTAVPTPSPVASSTLKNQVTPEDAEPICAPMVGTFYSRPAPDEAPFVTRGTRVSAGAPICVIEVMKLFTTLEASKDGIIEEILVEDGQLVEFDQPLFLLKSQ</sequence>
<dbReference type="GO" id="GO:0009317">
    <property type="term" value="C:acetyl-CoA carboxylase complex"/>
    <property type="evidence" value="ECO:0007669"/>
    <property type="project" value="InterPro"/>
</dbReference>
<dbReference type="InterPro" id="IPR011053">
    <property type="entry name" value="Single_hybrid_motif"/>
</dbReference>
<dbReference type="EMBL" id="FQZQ01000036">
    <property type="protein sequence ID" value="SHK53128.1"/>
    <property type="molecule type" value="Genomic_DNA"/>
</dbReference>
<evidence type="ECO:0000256" key="1">
    <source>
        <dbReference type="ARBA" id="ARBA00003761"/>
    </source>
</evidence>
<dbReference type="Pfam" id="PF00364">
    <property type="entry name" value="Biotin_lipoyl"/>
    <property type="match status" value="1"/>
</dbReference>